<evidence type="ECO:0000313" key="3">
    <source>
        <dbReference type="Proteomes" id="UP001140453"/>
    </source>
</evidence>
<dbReference type="InterPro" id="IPR052523">
    <property type="entry name" value="Trichothecene_AcTrans"/>
</dbReference>
<dbReference type="EMBL" id="JAPEVB010000002">
    <property type="protein sequence ID" value="KAJ4393105.1"/>
    <property type="molecule type" value="Genomic_DNA"/>
</dbReference>
<dbReference type="InterPro" id="IPR016181">
    <property type="entry name" value="Acyl_CoA_acyltransferase"/>
</dbReference>
<sequence>MPLELRPAVEADMYRAAVIEREAYSPLETNTILFPGPFPSDVLNYRAEGWKKQARDPNTSCFKVIDTELAEEEQLIAFSLWTHHDTNNPIPPVVPRQFPPGANADACELLFGRLDELRPKHMADRAHVFFSTLHTDPKHQGRGAATMLLRRCMENAAQRGLPIYLNASPLGHGMYLRHQFRDIETLVTDFSQWGAKNLHNVFAMIKEP</sequence>
<dbReference type="GO" id="GO:0016747">
    <property type="term" value="F:acyltransferase activity, transferring groups other than amino-acyl groups"/>
    <property type="evidence" value="ECO:0007669"/>
    <property type="project" value="InterPro"/>
</dbReference>
<dbReference type="CDD" id="cd04301">
    <property type="entry name" value="NAT_SF"/>
    <property type="match status" value="1"/>
</dbReference>
<dbReference type="Pfam" id="PF00583">
    <property type="entry name" value="Acetyltransf_1"/>
    <property type="match status" value="1"/>
</dbReference>
<dbReference type="OrthoDB" id="410198at2759"/>
<dbReference type="SUPFAM" id="SSF55729">
    <property type="entry name" value="Acyl-CoA N-acyltransferases (Nat)"/>
    <property type="match status" value="1"/>
</dbReference>
<gene>
    <name evidence="2" type="ORF">N0V93_002312</name>
</gene>
<protein>
    <recommendedName>
        <fullName evidence="1">N-acetyltransferase domain-containing protein</fullName>
    </recommendedName>
</protein>
<comment type="caution">
    <text evidence="2">The sequence shown here is derived from an EMBL/GenBank/DDBJ whole genome shotgun (WGS) entry which is preliminary data.</text>
</comment>
<dbReference type="AlphaFoldDB" id="A0A9W8YUJ9"/>
<dbReference type="PANTHER" id="PTHR42791">
    <property type="entry name" value="GNAT FAMILY ACETYLTRANSFERASE"/>
    <property type="match status" value="1"/>
</dbReference>
<accession>A0A9W8YUJ9</accession>
<feature type="domain" description="N-acetyltransferase" evidence="1">
    <location>
        <begin position="124"/>
        <end position="165"/>
    </location>
</feature>
<dbReference type="InterPro" id="IPR000182">
    <property type="entry name" value="GNAT_dom"/>
</dbReference>
<keyword evidence="3" id="KW-1185">Reference proteome</keyword>
<organism evidence="2 3">
    <name type="scientific">Gnomoniopsis smithogilvyi</name>
    <dbReference type="NCBI Taxonomy" id="1191159"/>
    <lineage>
        <taxon>Eukaryota</taxon>
        <taxon>Fungi</taxon>
        <taxon>Dikarya</taxon>
        <taxon>Ascomycota</taxon>
        <taxon>Pezizomycotina</taxon>
        <taxon>Sordariomycetes</taxon>
        <taxon>Sordariomycetidae</taxon>
        <taxon>Diaporthales</taxon>
        <taxon>Gnomoniaceae</taxon>
        <taxon>Gnomoniopsis</taxon>
    </lineage>
</organism>
<dbReference type="Gene3D" id="3.40.630.30">
    <property type="match status" value="1"/>
</dbReference>
<name>A0A9W8YUJ9_9PEZI</name>
<evidence type="ECO:0000313" key="2">
    <source>
        <dbReference type="EMBL" id="KAJ4393105.1"/>
    </source>
</evidence>
<evidence type="ECO:0000259" key="1">
    <source>
        <dbReference type="Pfam" id="PF00583"/>
    </source>
</evidence>
<reference evidence="2" key="1">
    <citation type="submission" date="2022-10" db="EMBL/GenBank/DDBJ databases">
        <title>Tapping the CABI collections for fungal endophytes: first genome assemblies for Collariella, Neodidymelliopsis, Ascochyta clinopodiicola, Didymella pomorum, Didymosphaeria variabile, Neocosmospora piperis and Neocucurbitaria cava.</title>
        <authorList>
            <person name="Hill R."/>
        </authorList>
    </citation>
    <scope>NUCLEOTIDE SEQUENCE</scope>
    <source>
        <strain evidence="2">IMI 355082</strain>
    </source>
</reference>
<dbReference type="Proteomes" id="UP001140453">
    <property type="component" value="Unassembled WGS sequence"/>
</dbReference>
<proteinExistence type="predicted"/>
<dbReference type="PANTHER" id="PTHR42791:SF14">
    <property type="entry name" value="N-ACETYLTRANSFERASE DOMAIN-CONTAINING PROTEIN"/>
    <property type="match status" value="1"/>
</dbReference>